<dbReference type="Proteomes" id="UP000016928">
    <property type="component" value="Unassembled WGS sequence"/>
</dbReference>
<dbReference type="OrthoDB" id="5428040at2759"/>
<sequence>MVVLASCAILVFLWKGAQTARDRGEPAKFWKTVVFRDMAAKVITICSAAIRVSIGLHISLVAAAVAALMLETTGTRFRDIAAVSIQRASGSSPYTILPASLRVARASVFDKASSNWTRTEYYLICEWCSSLQVQSFCELAIWRVEIADTGSTYRALLSYMKEESRTSLEYYTGPGLVGNFRTVCFSPSLERIYFDLIASRWGLQAELNIRKSSQRMNLGIGVFNKDYRRRHIMQLEIGVHDSKYSKSMAEYKNFALEQALLGYPPQGGWAMTNYKDLYEEDWIAWWAAHAVHVSLIQDILRATGDPALAIQALAFRFHSMIFYDSMADFDLQKPVTTINSAEMLLPVRWTGLAVVLGLALVHLLLLCSTMVLFQFKTRASSLGNAWQATAQVVSTETRAVVEEASAVRDKEAEAWARSSGVSRRSYTVMMSDVRNRTEIVDQKM</sequence>
<accession>N4UK09</accession>
<evidence type="ECO:0000256" key="2">
    <source>
        <dbReference type="SAM" id="SignalP"/>
    </source>
</evidence>
<feature type="chain" id="PRO_5004121844" evidence="2">
    <location>
        <begin position="20"/>
        <end position="444"/>
    </location>
</feature>
<evidence type="ECO:0000313" key="3">
    <source>
        <dbReference type="EMBL" id="ENH75549.1"/>
    </source>
</evidence>
<gene>
    <name evidence="3" type="ORF">FOC1_g10005523</name>
</gene>
<evidence type="ECO:0000313" key="4">
    <source>
        <dbReference type="Proteomes" id="UP000016928"/>
    </source>
</evidence>
<keyword evidence="1" id="KW-0472">Membrane</keyword>
<name>N4UK09_FUSC1</name>
<feature type="signal peptide" evidence="2">
    <location>
        <begin position="1"/>
        <end position="19"/>
    </location>
</feature>
<dbReference type="EMBL" id="KB729965">
    <property type="protein sequence ID" value="ENH75549.1"/>
    <property type="molecule type" value="Genomic_DNA"/>
</dbReference>
<protein>
    <submittedName>
        <fullName evidence="3">Uncharacterized protein</fullName>
    </submittedName>
</protein>
<reference evidence="4" key="1">
    <citation type="submission" date="2012-09" db="EMBL/GenBank/DDBJ databases">
        <title>Genome sequencing and comparative transcriptomics of race 1 and race 4 of banana pathogen: Fusarium oxysporum f. sp. cubense.</title>
        <authorList>
            <person name="Fang X."/>
            <person name="Huang J."/>
        </authorList>
    </citation>
    <scope>NUCLEOTIDE SEQUENCE [LARGE SCALE GENOMIC DNA]</scope>
    <source>
        <strain evidence="4">race 1</strain>
    </source>
</reference>
<proteinExistence type="predicted"/>
<dbReference type="HOGENOM" id="CLU_616822_0_0_1"/>
<feature type="transmembrane region" description="Helical" evidence="1">
    <location>
        <begin position="349"/>
        <end position="373"/>
    </location>
</feature>
<organism evidence="3 4">
    <name type="scientific">Fusarium oxysporum f. sp. cubense (strain race 1)</name>
    <name type="common">Panama disease fungus</name>
    <dbReference type="NCBI Taxonomy" id="1229664"/>
    <lineage>
        <taxon>Eukaryota</taxon>
        <taxon>Fungi</taxon>
        <taxon>Dikarya</taxon>
        <taxon>Ascomycota</taxon>
        <taxon>Pezizomycotina</taxon>
        <taxon>Sordariomycetes</taxon>
        <taxon>Hypocreomycetidae</taxon>
        <taxon>Hypocreales</taxon>
        <taxon>Nectriaceae</taxon>
        <taxon>Fusarium</taxon>
        <taxon>Fusarium oxysporum species complex</taxon>
    </lineage>
</organism>
<evidence type="ECO:0000256" key="1">
    <source>
        <dbReference type="SAM" id="Phobius"/>
    </source>
</evidence>
<dbReference type="VEuPathDB" id="FungiDB:FOC1_g10005523"/>
<reference evidence="4" key="2">
    <citation type="journal article" date="2014" name="PLoS ONE">
        <title>Genome and Transcriptome Analysis of the Fungal Pathogen Fusarium oxysporum f. sp. cubense Causing Banana Vascular Wilt Disease.</title>
        <authorList>
            <person name="Guo L."/>
            <person name="Han L."/>
            <person name="Yang L."/>
            <person name="Zeng H."/>
            <person name="Fan D."/>
            <person name="Zhu Y."/>
            <person name="Feng Y."/>
            <person name="Wang G."/>
            <person name="Peng C."/>
            <person name="Jiang X."/>
            <person name="Zhou D."/>
            <person name="Ni P."/>
            <person name="Liang C."/>
            <person name="Liu L."/>
            <person name="Wang J."/>
            <person name="Mao C."/>
            <person name="Fang X."/>
            <person name="Peng M."/>
            <person name="Huang J."/>
        </authorList>
    </citation>
    <scope>NUCLEOTIDE SEQUENCE [LARGE SCALE GENOMIC DNA]</scope>
    <source>
        <strain evidence="4">race 1</strain>
    </source>
</reference>
<keyword evidence="1" id="KW-0812">Transmembrane</keyword>
<keyword evidence="2" id="KW-0732">Signal</keyword>
<dbReference type="AlphaFoldDB" id="N4UK09"/>
<keyword evidence="1" id="KW-1133">Transmembrane helix</keyword>